<evidence type="ECO:0000256" key="2">
    <source>
        <dbReference type="ARBA" id="ARBA00023015"/>
    </source>
</evidence>
<feature type="compositionally biased region" description="Low complexity" evidence="6">
    <location>
        <begin position="96"/>
        <end position="118"/>
    </location>
</feature>
<dbReference type="PANTHER" id="PTHR31384">
    <property type="entry name" value="AUXIN RESPONSE FACTOR 4-RELATED"/>
    <property type="match status" value="1"/>
</dbReference>
<evidence type="ECO:0000256" key="1">
    <source>
        <dbReference type="ARBA" id="ARBA00004123"/>
    </source>
</evidence>
<dbReference type="Gene3D" id="2.40.330.10">
    <property type="entry name" value="DNA-binding pseudobarrel domain"/>
    <property type="match status" value="1"/>
</dbReference>
<keyword evidence="2" id="KW-0805">Transcription regulation</keyword>
<dbReference type="GO" id="GO:0005634">
    <property type="term" value="C:nucleus"/>
    <property type="evidence" value="ECO:0007669"/>
    <property type="project" value="UniProtKB-SubCell"/>
</dbReference>
<keyword evidence="5" id="KW-0539">Nucleus</keyword>
<dbReference type="AlphaFoldDB" id="A0A811QIU1"/>
<dbReference type="GO" id="GO:0003677">
    <property type="term" value="F:DNA binding"/>
    <property type="evidence" value="ECO:0007669"/>
    <property type="project" value="UniProtKB-KW"/>
</dbReference>
<dbReference type="GO" id="GO:0006355">
    <property type="term" value="P:regulation of DNA-templated transcription"/>
    <property type="evidence" value="ECO:0007669"/>
    <property type="project" value="InterPro"/>
</dbReference>
<keyword evidence="8" id="KW-1185">Reference proteome</keyword>
<feature type="region of interest" description="Disordered" evidence="6">
    <location>
        <begin position="1"/>
        <end position="21"/>
    </location>
</feature>
<protein>
    <submittedName>
        <fullName evidence="7">Uncharacterized protein</fullName>
    </submittedName>
</protein>
<feature type="compositionally biased region" description="Low complexity" evidence="6">
    <location>
        <begin position="170"/>
        <end position="185"/>
    </location>
</feature>
<feature type="region of interest" description="Disordered" evidence="6">
    <location>
        <begin position="168"/>
        <end position="217"/>
    </location>
</feature>
<dbReference type="GO" id="GO:0009725">
    <property type="term" value="P:response to hormone"/>
    <property type="evidence" value="ECO:0007669"/>
    <property type="project" value="InterPro"/>
</dbReference>
<evidence type="ECO:0000256" key="5">
    <source>
        <dbReference type="ARBA" id="ARBA00023242"/>
    </source>
</evidence>
<comment type="subcellular location">
    <subcellularLocation>
        <location evidence="1">Nucleus</location>
    </subcellularLocation>
</comment>
<reference evidence="7" key="1">
    <citation type="submission" date="2020-10" db="EMBL/GenBank/DDBJ databases">
        <authorList>
            <person name="Han B."/>
            <person name="Lu T."/>
            <person name="Zhao Q."/>
            <person name="Huang X."/>
            <person name="Zhao Y."/>
        </authorList>
    </citation>
    <scope>NUCLEOTIDE SEQUENCE</scope>
</reference>
<keyword evidence="4" id="KW-0804">Transcription</keyword>
<name>A0A811QIU1_9POAL</name>
<dbReference type="EMBL" id="CAJGYO010000011">
    <property type="protein sequence ID" value="CAD6258945.1"/>
    <property type="molecule type" value="Genomic_DNA"/>
</dbReference>
<comment type="caution">
    <text evidence="7">The sequence shown here is derived from an EMBL/GenBank/DDBJ whole genome shotgun (WGS) entry which is preliminary data.</text>
</comment>
<sequence length="480" mass="51191">MSSTRSEDNGAAATASSASGDGDSIVDQDVWLACAVPLSRLPTVGAEVYYFPHGHAEQCSAHLPAPLPAPHLFPCTVTHVTLGADDKTNEVFAKISLSPGPHRGGPSRPDPTSDSSPPQEIMLSYFTKELTQSDANNGGGFSVPRYCADHIFPTLDFDADPPVQSLVMRATPGATPGSSATSTAARRADTCSPPDGAGAADPDHQPQAPPRNARARVPPQDVMEAARLAAEGMPFTVTYFPRQAAGEFVVPRSEVEKALATRWEPGTQVRMQVMEAEDTRRTVWADGHVKALHQNIWRALEIDWDDSSPLSLKLSRFVNAWQVQLVAYPPLPNRVRICDPIAPLCPGDVSYPLIGSESQAMAMILGPPIPACMQGARHTGPCAAPSESSAMLTTQLLFPLTNRDFQMPPRTSPSASSEILDPEAASPPNNSVSMRPELPVQVKSIQLFGATITPHVVQSEEVIGAPYGDAMADDSVEKDV</sequence>
<gene>
    <name evidence="7" type="ORF">NCGR_LOCUS42388</name>
</gene>
<evidence type="ECO:0000256" key="4">
    <source>
        <dbReference type="ARBA" id="ARBA00023163"/>
    </source>
</evidence>
<feature type="region of interest" description="Disordered" evidence="6">
    <location>
        <begin position="95"/>
        <end position="119"/>
    </location>
</feature>
<feature type="compositionally biased region" description="Low complexity" evidence="6">
    <location>
        <begin position="9"/>
        <end position="21"/>
    </location>
</feature>
<dbReference type="InterPro" id="IPR044835">
    <property type="entry name" value="ARF_plant"/>
</dbReference>
<dbReference type="OrthoDB" id="1414159at2759"/>
<proteinExistence type="predicted"/>
<dbReference type="SUPFAM" id="SSF101936">
    <property type="entry name" value="DNA-binding pseudobarrel domain"/>
    <property type="match status" value="1"/>
</dbReference>
<accession>A0A811QIU1</accession>
<evidence type="ECO:0000256" key="6">
    <source>
        <dbReference type="SAM" id="MobiDB-lite"/>
    </source>
</evidence>
<dbReference type="Proteomes" id="UP000604825">
    <property type="component" value="Unassembled WGS sequence"/>
</dbReference>
<evidence type="ECO:0000313" key="7">
    <source>
        <dbReference type="EMBL" id="CAD6258945.1"/>
    </source>
</evidence>
<dbReference type="PANTHER" id="PTHR31384:SF94">
    <property type="entry name" value="AUXIN RESPONSE FACTOR 17"/>
    <property type="match status" value="1"/>
</dbReference>
<organism evidence="7 8">
    <name type="scientific">Miscanthus lutarioriparius</name>
    <dbReference type="NCBI Taxonomy" id="422564"/>
    <lineage>
        <taxon>Eukaryota</taxon>
        <taxon>Viridiplantae</taxon>
        <taxon>Streptophyta</taxon>
        <taxon>Embryophyta</taxon>
        <taxon>Tracheophyta</taxon>
        <taxon>Spermatophyta</taxon>
        <taxon>Magnoliopsida</taxon>
        <taxon>Liliopsida</taxon>
        <taxon>Poales</taxon>
        <taxon>Poaceae</taxon>
        <taxon>PACMAD clade</taxon>
        <taxon>Panicoideae</taxon>
        <taxon>Andropogonodae</taxon>
        <taxon>Andropogoneae</taxon>
        <taxon>Saccharinae</taxon>
        <taxon>Miscanthus</taxon>
    </lineage>
</organism>
<dbReference type="InterPro" id="IPR015300">
    <property type="entry name" value="DNA-bd_pseudobarrel_sf"/>
</dbReference>
<feature type="region of interest" description="Disordered" evidence="6">
    <location>
        <begin position="403"/>
        <end position="435"/>
    </location>
</feature>
<evidence type="ECO:0000256" key="3">
    <source>
        <dbReference type="ARBA" id="ARBA00023125"/>
    </source>
</evidence>
<keyword evidence="3" id="KW-0238">DNA-binding</keyword>
<evidence type="ECO:0000313" key="8">
    <source>
        <dbReference type="Proteomes" id="UP000604825"/>
    </source>
</evidence>